<accession>A0ACB8R1W3</accession>
<keyword evidence="2" id="KW-1185">Reference proteome</keyword>
<proteinExistence type="predicted"/>
<name>A0ACB8R1W3_9AGAM</name>
<gene>
    <name evidence="1" type="ORF">FA95DRAFT_1578781</name>
</gene>
<organism evidence="1 2">
    <name type="scientific">Auriscalpium vulgare</name>
    <dbReference type="NCBI Taxonomy" id="40419"/>
    <lineage>
        <taxon>Eukaryota</taxon>
        <taxon>Fungi</taxon>
        <taxon>Dikarya</taxon>
        <taxon>Basidiomycota</taxon>
        <taxon>Agaricomycotina</taxon>
        <taxon>Agaricomycetes</taxon>
        <taxon>Russulales</taxon>
        <taxon>Auriscalpiaceae</taxon>
        <taxon>Auriscalpium</taxon>
    </lineage>
</organism>
<comment type="caution">
    <text evidence="1">The sequence shown here is derived from an EMBL/GenBank/DDBJ whole genome shotgun (WGS) entry which is preliminary data.</text>
</comment>
<evidence type="ECO:0000313" key="1">
    <source>
        <dbReference type="EMBL" id="KAI0037531.1"/>
    </source>
</evidence>
<sequence>MAHNGAQPHLRSLAIDMAGFGAVSLSYTPEGASLGGSTHIRFSSSPWPAPAPQPPPTHNIFEPAASAPASTSTQKAPPHDPRADTPSHLPSSTLPSSRPCPGQRAAEHVEPLEPAQSTEPALPDPPSTPTPSRIARMPVPWEDLTARSMPVHATQALLPCGHAPAIPQPAPSVTEPSSPALSMASRRSASCVPETQRDWQAPLRSRSVRTPQAIPARGQIPALSPKPAPSVTEPSSPAPSMASRRSASSMPETQQESFDPNETFSFELDRLAGLKRPFEPTQGFYAMLEEHDAQQSLEPTAGLLAAPRVTVHAHGTPFSQVSSGSRPMPTSPAKRARVDEPGGPGIVHEPWHSRLPSSPRGREYLTAPRTPSRTEYLT</sequence>
<dbReference type="EMBL" id="MU276881">
    <property type="protein sequence ID" value="KAI0037531.1"/>
    <property type="molecule type" value="Genomic_DNA"/>
</dbReference>
<reference evidence="1" key="1">
    <citation type="submission" date="2021-02" db="EMBL/GenBank/DDBJ databases">
        <authorList>
            <consortium name="DOE Joint Genome Institute"/>
            <person name="Ahrendt S."/>
            <person name="Looney B.P."/>
            <person name="Miyauchi S."/>
            <person name="Morin E."/>
            <person name="Drula E."/>
            <person name="Courty P.E."/>
            <person name="Chicoki N."/>
            <person name="Fauchery L."/>
            <person name="Kohler A."/>
            <person name="Kuo A."/>
            <person name="Labutti K."/>
            <person name="Pangilinan J."/>
            <person name="Lipzen A."/>
            <person name="Riley R."/>
            <person name="Andreopoulos W."/>
            <person name="He G."/>
            <person name="Johnson J."/>
            <person name="Barry K.W."/>
            <person name="Grigoriev I.V."/>
            <person name="Nagy L."/>
            <person name="Hibbett D."/>
            <person name="Henrissat B."/>
            <person name="Matheny P.B."/>
            <person name="Labbe J."/>
            <person name="Martin F."/>
        </authorList>
    </citation>
    <scope>NUCLEOTIDE SEQUENCE</scope>
    <source>
        <strain evidence="1">FP105234-sp</strain>
    </source>
</reference>
<dbReference type="Proteomes" id="UP000814033">
    <property type="component" value="Unassembled WGS sequence"/>
</dbReference>
<protein>
    <submittedName>
        <fullName evidence="1">Uncharacterized protein</fullName>
    </submittedName>
</protein>
<reference evidence="1" key="2">
    <citation type="journal article" date="2022" name="New Phytol.">
        <title>Evolutionary transition to the ectomycorrhizal habit in the genomes of a hyperdiverse lineage of mushroom-forming fungi.</title>
        <authorList>
            <person name="Looney B."/>
            <person name="Miyauchi S."/>
            <person name="Morin E."/>
            <person name="Drula E."/>
            <person name="Courty P.E."/>
            <person name="Kohler A."/>
            <person name="Kuo A."/>
            <person name="LaButti K."/>
            <person name="Pangilinan J."/>
            <person name="Lipzen A."/>
            <person name="Riley R."/>
            <person name="Andreopoulos W."/>
            <person name="He G."/>
            <person name="Johnson J."/>
            <person name="Nolan M."/>
            <person name="Tritt A."/>
            <person name="Barry K.W."/>
            <person name="Grigoriev I.V."/>
            <person name="Nagy L.G."/>
            <person name="Hibbett D."/>
            <person name="Henrissat B."/>
            <person name="Matheny P.B."/>
            <person name="Labbe J."/>
            <person name="Martin F.M."/>
        </authorList>
    </citation>
    <scope>NUCLEOTIDE SEQUENCE</scope>
    <source>
        <strain evidence="1">FP105234-sp</strain>
    </source>
</reference>
<evidence type="ECO:0000313" key="2">
    <source>
        <dbReference type="Proteomes" id="UP000814033"/>
    </source>
</evidence>